<evidence type="ECO:0000256" key="1">
    <source>
        <dbReference type="ARBA" id="ARBA00004651"/>
    </source>
</evidence>
<keyword evidence="4 7" id="KW-0812">Transmembrane</keyword>
<accession>A0A1W0WX38</accession>
<keyword evidence="9" id="KW-1185">Reference proteome</keyword>
<evidence type="ECO:0000256" key="7">
    <source>
        <dbReference type="RuleBase" id="RU910716"/>
    </source>
</evidence>
<feature type="transmembrane region" description="Helical" evidence="7">
    <location>
        <begin position="355"/>
        <end position="372"/>
    </location>
</feature>
<evidence type="ECO:0000256" key="2">
    <source>
        <dbReference type="ARBA" id="ARBA00008789"/>
    </source>
</evidence>
<evidence type="ECO:0000256" key="4">
    <source>
        <dbReference type="ARBA" id="ARBA00022692"/>
    </source>
</evidence>
<protein>
    <recommendedName>
        <fullName evidence="7">XK-related protein</fullName>
    </recommendedName>
</protein>
<comment type="subcellular location">
    <subcellularLocation>
        <location evidence="1">Cell membrane</location>
        <topology evidence="1">Multi-pass membrane protein</topology>
    </subcellularLocation>
    <subcellularLocation>
        <location evidence="7">Membrane</location>
        <topology evidence="7">Multi-pass membrane protein</topology>
    </subcellularLocation>
</comment>
<dbReference type="Pfam" id="PF09815">
    <property type="entry name" value="XK-related"/>
    <property type="match status" value="1"/>
</dbReference>
<dbReference type="InterPro" id="IPR050895">
    <property type="entry name" value="XK-related_scramblase"/>
</dbReference>
<comment type="similarity">
    <text evidence="2 7">Belongs to the XK family.</text>
</comment>
<organism evidence="8 9">
    <name type="scientific">Hypsibius exemplaris</name>
    <name type="common">Freshwater tardigrade</name>
    <dbReference type="NCBI Taxonomy" id="2072580"/>
    <lineage>
        <taxon>Eukaryota</taxon>
        <taxon>Metazoa</taxon>
        <taxon>Ecdysozoa</taxon>
        <taxon>Tardigrada</taxon>
        <taxon>Eutardigrada</taxon>
        <taxon>Parachela</taxon>
        <taxon>Hypsibioidea</taxon>
        <taxon>Hypsibiidae</taxon>
        <taxon>Hypsibius</taxon>
    </lineage>
</organism>
<keyword evidence="6 7" id="KW-0472">Membrane</keyword>
<feature type="transmembrane region" description="Helical" evidence="7">
    <location>
        <begin position="45"/>
        <end position="63"/>
    </location>
</feature>
<dbReference type="GO" id="GO:0005886">
    <property type="term" value="C:plasma membrane"/>
    <property type="evidence" value="ECO:0007669"/>
    <property type="project" value="UniProtKB-SubCell"/>
</dbReference>
<dbReference type="AlphaFoldDB" id="A0A1W0WX38"/>
<feature type="transmembrane region" description="Helical" evidence="7">
    <location>
        <begin position="135"/>
        <end position="155"/>
    </location>
</feature>
<name>A0A1W0WX38_HYPEX</name>
<evidence type="ECO:0000256" key="3">
    <source>
        <dbReference type="ARBA" id="ARBA00022475"/>
    </source>
</evidence>
<gene>
    <name evidence="8" type="ORF">BV898_06282</name>
</gene>
<feature type="transmembrane region" description="Helical" evidence="7">
    <location>
        <begin position="413"/>
        <end position="433"/>
    </location>
</feature>
<feature type="transmembrane region" description="Helical" evidence="7">
    <location>
        <begin position="110"/>
        <end position="129"/>
    </location>
</feature>
<dbReference type="EMBL" id="MTYJ01000036">
    <property type="protein sequence ID" value="OQV19743.1"/>
    <property type="molecule type" value="Genomic_DNA"/>
</dbReference>
<evidence type="ECO:0000313" key="9">
    <source>
        <dbReference type="Proteomes" id="UP000192578"/>
    </source>
</evidence>
<evidence type="ECO:0000256" key="5">
    <source>
        <dbReference type="ARBA" id="ARBA00022989"/>
    </source>
</evidence>
<reference evidence="9" key="1">
    <citation type="submission" date="2017-01" db="EMBL/GenBank/DDBJ databases">
        <title>Comparative genomics of anhydrobiosis in the tardigrade Hypsibius dujardini.</title>
        <authorList>
            <person name="Yoshida Y."/>
            <person name="Koutsovoulos G."/>
            <person name="Laetsch D."/>
            <person name="Stevens L."/>
            <person name="Kumar S."/>
            <person name="Horikawa D."/>
            <person name="Ishino K."/>
            <person name="Komine S."/>
            <person name="Tomita M."/>
            <person name="Blaxter M."/>
            <person name="Arakawa K."/>
        </authorList>
    </citation>
    <scope>NUCLEOTIDE SEQUENCE [LARGE SCALE GENOMIC DNA]</scope>
    <source>
        <strain evidence="9">Z151</strain>
    </source>
</reference>
<keyword evidence="3" id="KW-1003">Cell membrane</keyword>
<proteinExistence type="inferred from homology"/>
<feature type="transmembrane region" description="Helical" evidence="7">
    <location>
        <begin position="176"/>
        <end position="198"/>
    </location>
</feature>
<feature type="transmembrane region" description="Helical" evidence="7">
    <location>
        <begin position="7"/>
        <end position="25"/>
    </location>
</feature>
<evidence type="ECO:0000313" key="8">
    <source>
        <dbReference type="EMBL" id="OQV19743.1"/>
    </source>
</evidence>
<sequence>MACLDIISDTWTCIMIALNFVVFLFDLVTDCLVAEGHIEAGNYTWFALTILFMVLPYFTMICLHEEFPFGLRKYIIRKSTTFADWLTNWFTTTVPVHLDPLYSWTHCCELMKYISIILFVGITLILAALVLPLLILSAATITVLICVLVTCVCQVRTSNYKPIDEERCPDKTFVKAFLFIEAFAEAAPQLILQLYIILSNRIYAHLYTDSNKGTAPELTNISVLMVPEMTSDQSTNQVLADIDNLLTDSLTTQEVIQLTSIVASLSSLTWTIVKNSGIKRKFQYSWSIIRGLSWECLTSFLTCIFVLIARIGALVLFLAQFPQIGFVFVGVYVVLMSIWVGFLNNSALPSGVPTLLQAPTFAFLNLFVYTTAETKSMFHYHIFYTQYWIANFTLIMIWYYLTPDHDVGERFRIAAVCVVAVGFFLGPVILFPFRLLPQSWCDQTAQVTKSQWTPWLPVIDMHGFCNAKQETSA</sequence>
<feature type="transmembrane region" description="Helical" evidence="7">
    <location>
        <begin position="324"/>
        <end position="343"/>
    </location>
</feature>
<comment type="caution">
    <text evidence="8">The sequence shown here is derived from an EMBL/GenBank/DDBJ whole genome shotgun (WGS) entry which is preliminary data.</text>
</comment>
<dbReference type="PANTHER" id="PTHR16024">
    <property type="entry name" value="XK-RELATED PROTEIN"/>
    <property type="match status" value="1"/>
</dbReference>
<dbReference type="InterPro" id="IPR018629">
    <property type="entry name" value="XK-rel"/>
</dbReference>
<feature type="transmembrane region" description="Helical" evidence="7">
    <location>
        <begin position="378"/>
        <end position="401"/>
    </location>
</feature>
<keyword evidence="5 7" id="KW-1133">Transmembrane helix</keyword>
<evidence type="ECO:0000256" key="6">
    <source>
        <dbReference type="ARBA" id="ARBA00023136"/>
    </source>
</evidence>
<feature type="transmembrane region" description="Helical" evidence="7">
    <location>
        <begin position="294"/>
        <end position="318"/>
    </location>
</feature>
<dbReference type="Proteomes" id="UP000192578">
    <property type="component" value="Unassembled WGS sequence"/>
</dbReference>
<dbReference type="PANTHER" id="PTHR16024:SF28">
    <property type="entry name" value="XK-RELATED PROTEIN"/>
    <property type="match status" value="1"/>
</dbReference>